<feature type="region of interest" description="Disordered" evidence="1">
    <location>
        <begin position="289"/>
        <end position="356"/>
    </location>
</feature>
<dbReference type="OrthoDB" id="1750920at2759"/>
<reference evidence="2" key="1">
    <citation type="submission" date="2022-07" db="EMBL/GenBank/DDBJ databases">
        <authorList>
            <person name="Macas J."/>
            <person name="Novak P."/>
            <person name="Neumann P."/>
        </authorList>
    </citation>
    <scope>NUCLEOTIDE SEQUENCE</scope>
</reference>
<evidence type="ECO:0000313" key="2">
    <source>
        <dbReference type="EMBL" id="CAH9112750.1"/>
    </source>
</evidence>
<gene>
    <name evidence="2" type="ORF">CEURO_LOCUS19724</name>
</gene>
<comment type="caution">
    <text evidence="2">The sequence shown here is derived from an EMBL/GenBank/DDBJ whole genome shotgun (WGS) entry which is preliminary data.</text>
</comment>
<evidence type="ECO:0000313" key="3">
    <source>
        <dbReference type="Proteomes" id="UP001152484"/>
    </source>
</evidence>
<organism evidence="2 3">
    <name type="scientific">Cuscuta europaea</name>
    <name type="common">European dodder</name>
    <dbReference type="NCBI Taxonomy" id="41803"/>
    <lineage>
        <taxon>Eukaryota</taxon>
        <taxon>Viridiplantae</taxon>
        <taxon>Streptophyta</taxon>
        <taxon>Embryophyta</taxon>
        <taxon>Tracheophyta</taxon>
        <taxon>Spermatophyta</taxon>
        <taxon>Magnoliopsida</taxon>
        <taxon>eudicotyledons</taxon>
        <taxon>Gunneridae</taxon>
        <taxon>Pentapetalae</taxon>
        <taxon>asterids</taxon>
        <taxon>lamiids</taxon>
        <taxon>Solanales</taxon>
        <taxon>Convolvulaceae</taxon>
        <taxon>Cuscuteae</taxon>
        <taxon>Cuscuta</taxon>
        <taxon>Cuscuta subgen. Cuscuta</taxon>
    </lineage>
</organism>
<evidence type="ECO:0000256" key="1">
    <source>
        <dbReference type="SAM" id="MobiDB-lite"/>
    </source>
</evidence>
<dbReference type="EMBL" id="CAMAPE010000060">
    <property type="protein sequence ID" value="CAH9112750.1"/>
    <property type="molecule type" value="Genomic_DNA"/>
</dbReference>
<feature type="compositionally biased region" description="Low complexity" evidence="1">
    <location>
        <begin position="342"/>
        <end position="351"/>
    </location>
</feature>
<dbReference type="Proteomes" id="UP001152484">
    <property type="component" value="Unassembled WGS sequence"/>
</dbReference>
<proteinExistence type="predicted"/>
<keyword evidence="3" id="KW-1185">Reference proteome</keyword>
<dbReference type="AlphaFoldDB" id="A0A9P0ZUS6"/>
<name>A0A9P0ZUS6_CUSEU</name>
<accession>A0A9P0ZUS6</accession>
<sequence length="443" mass="49587">MASQSFIPQHILDPKNSKQAKLSEYHVDFIRSSIGFPHDAVIRFPATNERIDWFCDGWVNFLMYPFKIGMKFPFSRLVRDFLAFVRVSPSQIMPQVWRVLRALEVLSEKHSLALDFEDLGFTYDLRSSGAGRFTLAVKEGKEALIHKVDKANDRGWMNLYFFVNKESLGADGSFLEENLHKERKTIPLVPGLHSEERNARILSFPIEDRTYVNLVSDFQGTSPLPVESDYVELRRSRRHTPTAHDLNQNSHVVSVEDSGQGYEVSKDDGEGMSAFVPLQVVFPIVKNTPVPPLKDSTPIAATSSSTSRSVPSDHELLAMASRRKRMPSKLSANPPKVPKYPTPDTATAPNAPHEEHKVDTWAKPPQVMHLSLSPEFCELKDALTMKDETAQFQMASSAPFFDCLPPTGVIAASSAYAFQSVQASLVAAARVSLLERTVDELKQ</sequence>
<feature type="compositionally biased region" description="Low complexity" evidence="1">
    <location>
        <begin position="296"/>
        <end position="310"/>
    </location>
</feature>
<protein>
    <submittedName>
        <fullName evidence="2">Uncharacterized protein</fullName>
    </submittedName>
</protein>